<organism evidence="1">
    <name type="scientific">Salmonella enterica subsp. enterica serovar Aqua</name>
    <dbReference type="NCBI Taxonomy" id="1302615"/>
    <lineage>
        <taxon>Bacteria</taxon>
        <taxon>Pseudomonadati</taxon>
        <taxon>Pseudomonadota</taxon>
        <taxon>Gammaproteobacteria</taxon>
        <taxon>Enterobacterales</taxon>
        <taxon>Enterobacteriaceae</taxon>
        <taxon>Salmonella</taxon>
    </lineage>
</organism>
<gene>
    <name evidence="1" type="ORF">EKG95_23075</name>
</gene>
<proteinExistence type="predicted"/>
<dbReference type="EMBL" id="AAHUDZ010000041">
    <property type="protein sequence ID" value="ECA3794647.1"/>
    <property type="molecule type" value="Genomic_DNA"/>
</dbReference>
<dbReference type="Pfam" id="PF01730">
    <property type="entry name" value="UreF"/>
    <property type="match status" value="1"/>
</dbReference>
<dbReference type="GO" id="GO:0016151">
    <property type="term" value="F:nickel cation binding"/>
    <property type="evidence" value="ECO:0007669"/>
    <property type="project" value="InterPro"/>
</dbReference>
<dbReference type="InterPro" id="IPR038277">
    <property type="entry name" value="UreF_sf"/>
</dbReference>
<evidence type="ECO:0000313" key="1">
    <source>
        <dbReference type="EMBL" id="ECA3794647.1"/>
    </source>
</evidence>
<evidence type="ECO:0008006" key="2">
    <source>
        <dbReference type="Google" id="ProtNLM"/>
    </source>
</evidence>
<dbReference type="Gene3D" id="1.10.4190.10">
    <property type="entry name" value="Urease accessory protein UreF"/>
    <property type="match status" value="1"/>
</dbReference>
<comment type="caution">
    <text evidence="1">The sequence shown here is derived from an EMBL/GenBank/DDBJ whole genome shotgun (WGS) entry which is preliminary data.</text>
</comment>
<dbReference type="AlphaFoldDB" id="A0A5X6EPL6"/>
<reference evidence="1" key="1">
    <citation type="submission" date="2018-12" db="EMBL/GenBank/DDBJ databases">
        <authorList>
            <person name="Ashton P.M."/>
            <person name="Dallman T."/>
            <person name="Nair S."/>
            <person name="De Pinna E."/>
            <person name="Peters T."/>
            <person name="Grant K."/>
        </authorList>
    </citation>
    <scope>NUCLEOTIDE SEQUENCE</scope>
    <source>
        <strain evidence="1">650060</strain>
    </source>
</reference>
<name>A0A5X6EPL6_SALET</name>
<accession>A0A5X6EPL6</accession>
<dbReference type="InterPro" id="IPR002639">
    <property type="entry name" value="UreF"/>
</dbReference>
<sequence>MKSQFFYDSTFPNGAYSHSFGLESYISWLMVNDTKTYQIWLETFMMDNFAPNEGAIYEMVSMLKNKRISILKLSRVANASITNYEGRQAAVNIARATLNNTEFMHNKMARWYSKVCENELYAYPAVASALVAGNKGGDFAYATIKTLTQNATRAIPLSYKKSCKILYESIALAEKVDIKSKLIASSLLKNNFFSLTTLDKCVEMSFLNNSIFSTHHELDISMLAHEKLDFRLFMS</sequence>
<protein>
    <recommendedName>
        <fullName evidence="2">Urease accessory protein UreF</fullName>
    </recommendedName>
</protein>